<evidence type="ECO:0000256" key="4">
    <source>
        <dbReference type="ARBA" id="ARBA00023163"/>
    </source>
</evidence>
<evidence type="ECO:0000313" key="6">
    <source>
        <dbReference type="EMBL" id="SMP03140.1"/>
    </source>
</evidence>
<dbReference type="PROSITE" id="PS50931">
    <property type="entry name" value="HTH_LYSR"/>
    <property type="match status" value="1"/>
</dbReference>
<dbReference type="CDD" id="cd05466">
    <property type="entry name" value="PBP2_LTTR_substrate"/>
    <property type="match status" value="1"/>
</dbReference>
<evidence type="ECO:0000256" key="2">
    <source>
        <dbReference type="ARBA" id="ARBA00023015"/>
    </source>
</evidence>
<dbReference type="InterPro" id="IPR036388">
    <property type="entry name" value="WH-like_DNA-bd_sf"/>
</dbReference>
<dbReference type="GO" id="GO:0032993">
    <property type="term" value="C:protein-DNA complex"/>
    <property type="evidence" value="ECO:0007669"/>
    <property type="project" value="TreeGrafter"/>
</dbReference>
<dbReference type="RefSeq" id="WP_284723880.1">
    <property type="nucleotide sequence ID" value="NZ_FXTU01000001.1"/>
</dbReference>
<dbReference type="PANTHER" id="PTHR30346:SF28">
    <property type="entry name" value="HTH-TYPE TRANSCRIPTIONAL REGULATOR CYNR"/>
    <property type="match status" value="1"/>
</dbReference>
<dbReference type="AlphaFoldDB" id="A0AA45WJG1"/>
<dbReference type="GO" id="GO:0003677">
    <property type="term" value="F:DNA binding"/>
    <property type="evidence" value="ECO:0007669"/>
    <property type="project" value="UniProtKB-KW"/>
</dbReference>
<dbReference type="EMBL" id="FXTU01000001">
    <property type="protein sequence ID" value="SMP03140.1"/>
    <property type="molecule type" value="Genomic_DNA"/>
</dbReference>
<keyword evidence="4" id="KW-0804">Transcription</keyword>
<dbReference type="PRINTS" id="PR00039">
    <property type="entry name" value="HTHLYSR"/>
</dbReference>
<dbReference type="Proteomes" id="UP001157946">
    <property type="component" value="Unassembled WGS sequence"/>
</dbReference>
<dbReference type="Gene3D" id="3.40.190.10">
    <property type="entry name" value="Periplasmic binding protein-like II"/>
    <property type="match status" value="2"/>
</dbReference>
<evidence type="ECO:0000313" key="7">
    <source>
        <dbReference type="Proteomes" id="UP001157946"/>
    </source>
</evidence>
<dbReference type="InterPro" id="IPR000847">
    <property type="entry name" value="LysR_HTH_N"/>
</dbReference>
<dbReference type="Pfam" id="PF00126">
    <property type="entry name" value="HTH_1"/>
    <property type="match status" value="1"/>
</dbReference>
<dbReference type="SUPFAM" id="SSF46785">
    <property type="entry name" value="Winged helix' DNA-binding domain"/>
    <property type="match status" value="1"/>
</dbReference>
<dbReference type="InterPro" id="IPR036390">
    <property type="entry name" value="WH_DNA-bd_sf"/>
</dbReference>
<keyword evidence="2" id="KW-0805">Transcription regulation</keyword>
<proteinExistence type="inferred from homology"/>
<feature type="domain" description="HTH lysR-type" evidence="5">
    <location>
        <begin position="2"/>
        <end position="59"/>
    </location>
</feature>
<comment type="similarity">
    <text evidence="1">Belongs to the LysR transcriptional regulatory family.</text>
</comment>
<evidence type="ECO:0000256" key="3">
    <source>
        <dbReference type="ARBA" id="ARBA00023125"/>
    </source>
</evidence>
<reference evidence="6" key="1">
    <citation type="submission" date="2017-05" db="EMBL/GenBank/DDBJ databases">
        <authorList>
            <person name="Varghese N."/>
            <person name="Submissions S."/>
        </authorList>
    </citation>
    <scope>NUCLEOTIDE SEQUENCE</scope>
    <source>
        <strain evidence="6">DSM 45262</strain>
    </source>
</reference>
<sequence length="292" mass="32919">MFTLRQLHAFATVVEKGSLNKAADALFVSQPALTKQMSQLEEQLQCRLLIRKTTGVVLTEAGRHFYSRARAILAEIEQIEREMRQFAEEAPLRMGGLPSLVSYFLPSFIHELHTRGQAVEMTVADTTDQLIAKWRDGMCDVVFVQDFAGGSGMLSRRLLEEPYVAVLPVAHPLAQLPSLAPQDFLTEPLVVYKEPCDMRESWLRCCERWGIPPKTVLELDANESIPMYVARGIGISFVPRMMAEHLHMPALVTKPVRDVQFCRTIDVVYTPAWERVIRQWWGAPQPAGQSGG</sequence>
<dbReference type="GO" id="GO:0003700">
    <property type="term" value="F:DNA-binding transcription factor activity"/>
    <property type="evidence" value="ECO:0007669"/>
    <property type="project" value="InterPro"/>
</dbReference>
<protein>
    <submittedName>
        <fullName evidence="6">DNA-binding transcriptional regulator, LysR family</fullName>
    </submittedName>
</protein>
<dbReference type="FunFam" id="1.10.10.10:FF:000001">
    <property type="entry name" value="LysR family transcriptional regulator"/>
    <property type="match status" value="1"/>
</dbReference>
<accession>A0AA45WJG1</accession>
<keyword evidence="3 6" id="KW-0238">DNA-binding</keyword>
<dbReference type="PANTHER" id="PTHR30346">
    <property type="entry name" value="TRANSCRIPTIONAL DUAL REGULATOR HCAR-RELATED"/>
    <property type="match status" value="1"/>
</dbReference>
<dbReference type="Pfam" id="PF03466">
    <property type="entry name" value="LysR_substrate"/>
    <property type="match status" value="1"/>
</dbReference>
<dbReference type="Gene3D" id="1.10.10.10">
    <property type="entry name" value="Winged helix-like DNA-binding domain superfamily/Winged helix DNA-binding domain"/>
    <property type="match status" value="1"/>
</dbReference>
<gene>
    <name evidence="6" type="ORF">SAMN06265361_101409</name>
</gene>
<organism evidence="6 7">
    <name type="scientific">Laceyella tengchongensis</name>
    <dbReference type="NCBI Taxonomy" id="574699"/>
    <lineage>
        <taxon>Bacteria</taxon>
        <taxon>Bacillati</taxon>
        <taxon>Bacillota</taxon>
        <taxon>Bacilli</taxon>
        <taxon>Bacillales</taxon>
        <taxon>Thermoactinomycetaceae</taxon>
        <taxon>Laceyella</taxon>
    </lineage>
</organism>
<comment type="caution">
    <text evidence="6">The sequence shown here is derived from an EMBL/GenBank/DDBJ whole genome shotgun (WGS) entry which is preliminary data.</text>
</comment>
<evidence type="ECO:0000256" key="1">
    <source>
        <dbReference type="ARBA" id="ARBA00009437"/>
    </source>
</evidence>
<keyword evidence="7" id="KW-1185">Reference proteome</keyword>
<evidence type="ECO:0000259" key="5">
    <source>
        <dbReference type="PROSITE" id="PS50931"/>
    </source>
</evidence>
<name>A0AA45WJG1_9BACL</name>
<dbReference type="SUPFAM" id="SSF53850">
    <property type="entry name" value="Periplasmic binding protein-like II"/>
    <property type="match status" value="1"/>
</dbReference>
<dbReference type="InterPro" id="IPR005119">
    <property type="entry name" value="LysR_subst-bd"/>
</dbReference>